<evidence type="ECO:0000313" key="5">
    <source>
        <dbReference type="Proteomes" id="UP000242432"/>
    </source>
</evidence>
<evidence type="ECO:0000256" key="2">
    <source>
        <dbReference type="ARBA" id="ARBA00022643"/>
    </source>
</evidence>
<feature type="domain" description="Flavodoxin-like" evidence="3">
    <location>
        <begin position="45"/>
        <end position="178"/>
    </location>
</feature>
<dbReference type="EMBL" id="FUXX01000010">
    <property type="protein sequence ID" value="SKA60233.1"/>
    <property type="molecule type" value="Genomic_DNA"/>
</dbReference>
<dbReference type="InterPro" id="IPR008254">
    <property type="entry name" value="Flavodoxin/NO_synth"/>
</dbReference>
<evidence type="ECO:0000259" key="3">
    <source>
        <dbReference type="Pfam" id="PF12682"/>
    </source>
</evidence>
<evidence type="ECO:0000313" key="4">
    <source>
        <dbReference type="EMBL" id="SKA60233.1"/>
    </source>
</evidence>
<sequence>MLKHLQALIITGVLSLFCISQAIASDTLVVYFSRSGNQFNGNITEGNTAIVAKIIAKELNADTFEIKPKKNNYNLPYRELTELARDEKEKGLRPEYIGEIENLSSYSSVYIGSPVWWGDYPMIMYTFFEKNDLNGKTLIPFATHEGSGLASFDLILKDKFKTAKVLPGLALKGSQVQNDRSFAETEVKKFMLSLEK</sequence>
<dbReference type="PANTHER" id="PTHR39201:SF1">
    <property type="entry name" value="FLAVODOXIN-LIKE DOMAIN-CONTAINING PROTEIN"/>
    <property type="match status" value="1"/>
</dbReference>
<evidence type="ECO:0000256" key="1">
    <source>
        <dbReference type="ARBA" id="ARBA00022630"/>
    </source>
</evidence>
<keyword evidence="5" id="KW-1185">Reference proteome</keyword>
<dbReference type="InterPro" id="IPR029039">
    <property type="entry name" value="Flavoprotein-like_sf"/>
</dbReference>
<dbReference type="GO" id="GO:0010181">
    <property type="term" value="F:FMN binding"/>
    <property type="evidence" value="ECO:0007669"/>
    <property type="project" value="InterPro"/>
</dbReference>
<organism evidence="4 5">
    <name type="scientific">Succinivibrio dextrinosolvens DSM 3072</name>
    <dbReference type="NCBI Taxonomy" id="1123324"/>
    <lineage>
        <taxon>Bacteria</taxon>
        <taxon>Pseudomonadati</taxon>
        <taxon>Pseudomonadota</taxon>
        <taxon>Gammaproteobacteria</taxon>
        <taxon>Aeromonadales</taxon>
        <taxon>Succinivibrionaceae</taxon>
        <taxon>Succinivibrio</taxon>
    </lineage>
</organism>
<reference evidence="5" key="1">
    <citation type="submission" date="2017-02" db="EMBL/GenBank/DDBJ databases">
        <authorList>
            <person name="Varghese N."/>
            <person name="Submissions S."/>
        </authorList>
    </citation>
    <scope>NUCLEOTIDE SEQUENCE [LARGE SCALE GENOMIC DNA]</scope>
    <source>
        <strain evidence="5">DSM 3072</strain>
    </source>
</reference>
<dbReference type="Gene3D" id="3.40.50.360">
    <property type="match status" value="1"/>
</dbReference>
<dbReference type="Pfam" id="PF12682">
    <property type="entry name" value="Flavodoxin_4"/>
    <property type="match status" value="1"/>
</dbReference>
<proteinExistence type="predicted"/>
<keyword evidence="2" id="KW-0288">FMN</keyword>
<keyword evidence="1" id="KW-0285">Flavoprotein</keyword>
<name>A0A1T4V5K0_9GAMM</name>
<dbReference type="Proteomes" id="UP000242432">
    <property type="component" value="Unassembled WGS sequence"/>
</dbReference>
<dbReference type="SUPFAM" id="SSF52218">
    <property type="entry name" value="Flavoproteins"/>
    <property type="match status" value="1"/>
</dbReference>
<dbReference type="AlphaFoldDB" id="A0A1T4V5K0"/>
<dbReference type="RefSeq" id="WP_078928373.1">
    <property type="nucleotide sequence ID" value="NZ_FUXX01000010.1"/>
</dbReference>
<dbReference type="PANTHER" id="PTHR39201">
    <property type="entry name" value="EXPORTED PROTEIN-RELATED"/>
    <property type="match status" value="1"/>
</dbReference>
<gene>
    <name evidence="4" type="ORF">SAMN02745213_00840</name>
</gene>
<protein>
    <submittedName>
        <fullName evidence="4">Flavodoxin</fullName>
    </submittedName>
</protein>
<accession>A0A1T4V5K0</accession>